<protein>
    <recommendedName>
        <fullName evidence="3">Protein C10</fullName>
    </recommendedName>
</protein>
<name>A0A812ULM7_9DINO</name>
<organism evidence="1 2">
    <name type="scientific">Symbiodinium necroappetens</name>
    <dbReference type="NCBI Taxonomy" id="1628268"/>
    <lineage>
        <taxon>Eukaryota</taxon>
        <taxon>Sar</taxon>
        <taxon>Alveolata</taxon>
        <taxon>Dinophyceae</taxon>
        <taxon>Suessiales</taxon>
        <taxon>Symbiodiniaceae</taxon>
        <taxon>Symbiodinium</taxon>
    </lineage>
</organism>
<gene>
    <name evidence="1" type="ORF">SNEC2469_LOCUS16592</name>
</gene>
<sequence length="262" mass="29006">MFGAKALALQPRTQTSLAGSCFKVPQAVEVGLLRSELLAAFTAARFQKKLHELERARTLSSDPSYRAAFRKLVRKEQGQVIPRYGFDASESGVEQMLAAFEAFKEDPDIYVNSIAIKEALGQTKPSSPRLSDSFPRKVASVDCKDFVIQLLRAQLVAFSHPAFQKSIRALKLKAADSEEGFYHLAGRAQLALTVQRLILPRFGFEATREGVQSMIMHCAPYANEPEVAILFDGVNTRLGMTHAACRRFRDMARSLAASRPQA</sequence>
<dbReference type="EMBL" id="CAJNJA010027076">
    <property type="protein sequence ID" value="CAE7569686.1"/>
    <property type="molecule type" value="Genomic_DNA"/>
</dbReference>
<evidence type="ECO:0000313" key="1">
    <source>
        <dbReference type="EMBL" id="CAE7569686.1"/>
    </source>
</evidence>
<dbReference type="OrthoDB" id="429705at2759"/>
<comment type="caution">
    <text evidence="1">The sequence shown here is derived from an EMBL/GenBank/DDBJ whole genome shotgun (WGS) entry which is preliminary data.</text>
</comment>
<dbReference type="AlphaFoldDB" id="A0A812ULM7"/>
<dbReference type="Proteomes" id="UP000601435">
    <property type="component" value="Unassembled WGS sequence"/>
</dbReference>
<reference evidence="1" key="1">
    <citation type="submission" date="2021-02" db="EMBL/GenBank/DDBJ databases">
        <authorList>
            <person name="Dougan E. K."/>
            <person name="Rhodes N."/>
            <person name="Thang M."/>
            <person name="Chan C."/>
        </authorList>
    </citation>
    <scope>NUCLEOTIDE SEQUENCE</scope>
</reference>
<evidence type="ECO:0008006" key="3">
    <source>
        <dbReference type="Google" id="ProtNLM"/>
    </source>
</evidence>
<evidence type="ECO:0000313" key="2">
    <source>
        <dbReference type="Proteomes" id="UP000601435"/>
    </source>
</evidence>
<proteinExistence type="predicted"/>
<accession>A0A812ULM7</accession>
<keyword evidence="2" id="KW-1185">Reference proteome</keyword>